<evidence type="ECO:0000256" key="5">
    <source>
        <dbReference type="ARBA" id="ARBA00022989"/>
    </source>
</evidence>
<comment type="similarity">
    <text evidence="7">Belongs to the ThrE exporter (TC 2.A.79) family.</text>
</comment>
<evidence type="ECO:0000313" key="11">
    <source>
        <dbReference type="Proteomes" id="UP000886723"/>
    </source>
</evidence>
<dbReference type="AlphaFoldDB" id="A0A9D1T730"/>
<evidence type="ECO:0000313" key="10">
    <source>
        <dbReference type="EMBL" id="HIV13977.1"/>
    </source>
</evidence>
<dbReference type="InterPro" id="IPR024528">
    <property type="entry name" value="ThrE_2"/>
</dbReference>
<feature type="transmembrane region" description="Helical" evidence="8">
    <location>
        <begin position="119"/>
        <end position="139"/>
    </location>
</feature>
<evidence type="ECO:0000259" key="9">
    <source>
        <dbReference type="Pfam" id="PF12821"/>
    </source>
</evidence>
<reference evidence="10" key="2">
    <citation type="journal article" date="2021" name="PeerJ">
        <title>Extensive microbial diversity within the chicken gut microbiome revealed by metagenomics and culture.</title>
        <authorList>
            <person name="Gilroy R."/>
            <person name="Ravi A."/>
            <person name="Getino M."/>
            <person name="Pursley I."/>
            <person name="Horton D.L."/>
            <person name="Alikhan N.F."/>
            <person name="Baker D."/>
            <person name="Gharbi K."/>
            <person name="Hall N."/>
            <person name="Watson M."/>
            <person name="Adriaenssens E.M."/>
            <person name="Foster-Nyarko E."/>
            <person name="Jarju S."/>
            <person name="Secka A."/>
            <person name="Antonio M."/>
            <person name="Oren A."/>
            <person name="Chaudhuri R.R."/>
            <person name="La Ragione R."/>
            <person name="Hildebrand F."/>
            <person name="Pallen M.J."/>
        </authorList>
    </citation>
    <scope>NUCLEOTIDE SEQUENCE</scope>
    <source>
        <strain evidence="10">ChiBcec2-4451</strain>
    </source>
</reference>
<keyword evidence="2" id="KW-1003">Cell membrane</keyword>
<keyword evidence="4 8" id="KW-0812">Transmembrane</keyword>
<protein>
    <submittedName>
        <fullName evidence="10">Threonine/serine exporter family protein</fullName>
    </submittedName>
</protein>
<evidence type="ECO:0000256" key="3">
    <source>
        <dbReference type="ARBA" id="ARBA00022519"/>
    </source>
</evidence>
<evidence type="ECO:0000256" key="4">
    <source>
        <dbReference type="ARBA" id="ARBA00022692"/>
    </source>
</evidence>
<comment type="caution">
    <text evidence="10">The sequence shown here is derived from an EMBL/GenBank/DDBJ whole genome shotgun (WGS) entry which is preliminary data.</text>
</comment>
<dbReference type="PANTHER" id="PTHR34390">
    <property type="entry name" value="UPF0442 PROTEIN YJJB-RELATED"/>
    <property type="match status" value="1"/>
</dbReference>
<dbReference type="GO" id="GO:0015744">
    <property type="term" value="P:succinate transport"/>
    <property type="evidence" value="ECO:0007669"/>
    <property type="project" value="TreeGrafter"/>
</dbReference>
<comment type="subcellular location">
    <subcellularLocation>
        <location evidence="1">Cell membrane</location>
        <topology evidence="1">Multi-pass membrane protein</topology>
    </subcellularLocation>
</comment>
<evidence type="ECO:0000256" key="7">
    <source>
        <dbReference type="ARBA" id="ARBA00034125"/>
    </source>
</evidence>
<dbReference type="InterPro" id="IPR050539">
    <property type="entry name" value="ThrE_Dicarb/AminoAcid_Exp"/>
</dbReference>
<feature type="transmembrane region" description="Helical" evidence="8">
    <location>
        <begin position="6"/>
        <end position="22"/>
    </location>
</feature>
<evidence type="ECO:0000256" key="6">
    <source>
        <dbReference type="ARBA" id="ARBA00023136"/>
    </source>
</evidence>
<feature type="domain" description="Threonine/Serine exporter ThrE" evidence="9">
    <location>
        <begin position="7"/>
        <end position="134"/>
    </location>
</feature>
<name>A0A9D1T730_9FIRM</name>
<gene>
    <name evidence="10" type="ORF">IAA63_12695</name>
</gene>
<dbReference type="EMBL" id="DVON01000272">
    <property type="protein sequence ID" value="HIV13977.1"/>
    <property type="molecule type" value="Genomic_DNA"/>
</dbReference>
<keyword evidence="6 8" id="KW-0472">Membrane</keyword>
<evidence type="ECO:0000256" key="1">
    <source>
        <dbReference type="ARBA" id="ARBA00004651"/>
    </source>
</evidence>
<dbReference type="PANTHER" id="PTHR34390:SF1">
    <property type="entry name" value="SUCCINATE TRANSPORTER SUBUNIT YJJB-RELATED"/>
    <property type="match status" value="1"/>
</dbReference>
<evidence type="ECO:0000256" key="2">
    <source>
        <dbReference type="ARBA" id="ARBA00022475"/>
    </source>
</evidence>
<proteinExistence type="inferred from homology"/>
<evidence type="ECO:0000256" key="8">
    <source>
        <dbReference type="SAM" id="Phobius"/>
    </source>
</evidence>
<feature type="transmembrane region" description="Helical" evidence="8">
    <location>
        <begin position="29"/>
        <end position="46"/>
    </location>
</feature>
<feature type="transmembrane region" description="Helical" evidence="8">
    <location>
        <begin position="79"/>
        <end position="99"/>
    </location>
</feature>
<dbReference type="Pfam" id="PF12821">
    <property type="entry name" value="ThrE_2"/>
    <property type="match status" value="1"/>
</dbReference>
<keyword evidence="5 8" id="KW-1133">Transmembrane helix</keyword>
<dbReference type="Proteomes" id="UP000886723">
    <property type="component" value="Unassembled WGS sequence"/>
</dbReference>
<sequence>MTDMIIQCIGAVVAVVGFGIVLRVPKKFLWWAGLDGGIGWLVYLAANQALDSPLLSTFLGAMVISAGAHLCARKFRTPVTMFLIPANMTLVPGAGMYRIVYYILQPENESSMYYFQQTLQTAGMIALAMFVVNTALGNFQHRKKSAVKEGK</sequence>
<dbReference type="GO" id="GO:0005886">
    <property type="term" value="C:plasma membrane"/>
    <property type="evidence" value="ECO:0007669"/>
    <property type="project" value="UniProtKB-SubCell"/>
</dbReference>
<reference evidence="10" key="1">
    <citation type="submission" date="2020-10" db="EMBL/GenBank/DDBJ databases">
        <authorList>
            <person name="Gilroy R."/>
        </authorList>
    </citation>
    <scope>NUCLEOTIDE SEQUENCE</scope>
    <source>
        <strain evidence="10">ChiBcec2-4451</strain>
    </source>
</reference>
<keyword evidence="3" id="KW-0997">Cell inner membrane</keyword>
<accession>A0A9D1T730</accession>
<feature type="transmembrane region" description="Helical" evidence="8">
    <location>
        <begin position="52"/>
        <end position="72"/>
    </location>
</feature>
<organism evidence="10 11">
    <name type="scientific">Candidatus Pullilachnospira stercoravium</name>
    <dbReference type="NCBI Taxonomy" id="2840913"/>
    <lineage>
        <taxon>Bacteria</taxon>
        <taxon>Bacillati</taxon>
        <taxon>Bacillota</taxon>
        <taxon>Clostridia</taxon>
        <taxon>Lachnospirales</taxon>
        <taxon>Lachnospiraceae</taxon>
        <taxon>Lachnospiraceae incertae sedis</taxon>
        <taxon>Candidatus Pullilachnospira</taxon>
    </lineage>
</organism>